<keyword evidence="2" id="KW-1185">Reference proteome</keyword>
<sequence length="627" mass="66505">MMLTPASSPLGARTCFCAPPPTARLQCGLSSVAAAAAPSSTARPPPSLRSSRQSVAGSALPSRDGARGCFLGGAIVARPPPPRHAAPFPTRCAASSGSEAGQPRRASRRSRAADDAATGGFSDAEVAAAARGGGGDVVATADDGPPLLVSEQLIDYSERRAAGLLPPLPVGDQQEFADAWAAAVGPRKYAELKNAYARLGVLIHVNFGDFAAPDASAFARAADSTLSTLAAAKARAVYMATGLPGISEASDFAIEPPSLNGRVTKSRQTGYYTRAIEGEADDMIAKVQPISDVNRMTRFRSAVAYYDGEAEIITHGVAAVAIEYASAHNASIAQSAAFDELYRRLMRRFRLELSSFEAAESVRELSRTPRRRYVGAMLLRERILREGKVLSGGILKVSSFLNHQVDAQLAMTCGEELAARMRHTHPNKILTVEATGLIPSLALARALSLPLVFARKSRPLTISESYQASYRSHTKGTTSELIVSTEYLHASDRILIVDDFLAGGSTCEALFKLARMARATVVGVAVLIEKTDDAGRAFLSGYEIPVVSLAKVSINRLEQRVDIAEEEPFEDVAVDMDGMDSVDAGTESSLTSAAAVDGYGRQLADDDDDDEQSVDGGRWTEDDEVSH</sequence>
<organism evidence="1 2">
    <name type="scientific">Pyropia yezoensis</name>
    <name type="common">Susabi-nori</name>
    <name type="synonym">Porphyra yezoensis</name>
    <dbReference type="NCBI Taxonomy" id="2788"/>
    <lineage>
        <taxon>Eukaryota</taxon>
        <taxon>Rhodophyta</taxon>
        <taxon>Bangiophyceae</taxon>
        <taxon>Bangiales</taxon>
        <taxon>Bangiaceae</taxon>
        <taxon>Pyropia</taxon>
    </lineage>
</organism>
<accession>A0ACC3C0G1</accession>
<gene>
    <name evidence="1" type="ORF">I4F81_005826</name>
</gene>
<evidence type="ECO:0000313" key="2">
    <source>
        <dbReference type="Proteomes" id="UP000798662"/>
    </source>
</evidence>
<reference evidence="1" key="1">
    <citation type="submission" date="2019-11" db="EMBL/GenBank/DDBJ databases">
        <title>Nori genome reveals adaptations in red seaweeds to the harsh intertidal environment.</title>
        <authorList>
            <person name="Wang D."/>
            <person name="Mao Y."/>
        </authorList>
    </citation>
    <scope>NUCLEOTIDE SEQUENCE</scope>
    <source>
        <tissue evidence="1">Gametophyte</tissue>
    </source>
</reference>
<evidence type="ECO:0000313" key="1">
    <source>
        <dbReference type="EMBL" id="KAK1863268.1"/>
    </source>
</evidence>
<protein>
    <submittedName>
        <fullName evidence="1">Uncharacterized protein</fullName>
    </submittedName>
</protein>
<comment type="caution">
    <text evidence="1">The sequence shown here is derived from an EMBL/GenBank/DDBJ whole genome shotgun (WGS) entry which is preliminary data.</text>
</comment>
<proteinExistence type="predicted"/>
<name>A0ACC3C0G1_PYRYE</name>
<dbReference type="EMBL" id="CM020619">
    <property type="protein sequence ID" value="KAK1863268.1"/>
    <property type="molecule type" value="Genomic_DNA"/>
</dbReference>
<dbReference type="Proteomes" id="UP000798662">
    <property type="component" value="Chromosome 2"/>
</dbReference>